<dbReference type="Proteomes" id="UP000664534">
    <property type="component" value="Unassembled WGS sequence"/>
</dbReference>
<evidence type="ECO:0000313" key="2">
    <source>
        <dbReference type="Proteomes" id="UP000664534"/>
    </source>
</evidence>
<accession>A0A8H3FFM8</accession>
<sequence>MPSISHYREYGSLSVQTMVAYRSYGASPSTLAERVNFYVTYLGDVVPYDVAVIHIPYYQNAYDLTTLRTRRGTTFQGGQRAEEIQLRYEGKIFMTCIVSMEVTLAPIELLAGTLAHGHWQQGSFVRDRHIAWRSCLCQSRIKFFSSRHGEEWILEKSFDPMEEPGQVAAYLREKYELSRLR</sequence>
<keyword evidence="2" id="KW-1185">Reference proteome</keyword>
<dbReference type="EMBL" id="CAJPDT010000038">
    <property type="protein sequence ID" value="CAF9925166.1"/>
    <property type="molecule type" value="Genomic_DNA"/>
</dbReference>
<evidence type="ECO:0000313" key="1">
    <source>
        <dbReference type="EMBL" id="CAF9925166.1"/>
    </source>
</evidence>
<comment type="caution">
    <text evidence="1">The sequence shown here is derived from an EMBL/GenBank/DDBJ whole genome shotgun (WGS) entry which is preliminary data.</text>
</comment>
<proteinExistence type="predicted"/>
<gene>
    <name evidence="1" type="ORF">IMSHALPRED_006404</name>
</gene>
<dbReference type="AlphaFoldDB" id="A0A8H3FFM8"/>
<reference evidence="1" key="1">
    <citation type="submission" date="2021-03" db="EMBL/GenBank/DDBJ databases">
        <authorList>
            <person name="Tagirdzhanova G."/>
        </authorList>
    </citation>
    <scope>NUCLEOTIDE SEQUENCE</scope>
</reference>
<organism evidence="1 2">
    <name type="scientific">Imshaugia aleurites</name>
    <dbReference type="NCBI Taxonomy" id="172621"/>
    <lineage>
        <taxon>Eukaryota</taxon>
        <taxon>Fungi</taxon>
        <taxon>Dikarya</taxon>
        <taxon>Ascomycota</taxon>
        <taxon>Pezizomycotina</taxon>
        <taxon>Lecanoromycetes</taxon>
        <taxon>OSLEUM clade</taxon>
        <taxon>Lecanoromycetidae</taxon>
        <taxon>Lecanorales</taxon>
        <taxon>Lecanorineae</taxon>
        <taxon>Parmeliaceae</taxon>
        <taxon>Imshaugia</taxon>
    </lineage>
</organism>
<name>A0A8H3FFM8_9LECA</name>
<protein>
    <submittedName>
        <fullName evidence="1">Uncharacterized protein</fullName>
    </submittedName>
</protein>